<keyword evidence="2" id="KW-1185">Reference proteome</keyword>
<sequence>MYINPENIKKKKCHQKAYQNVCVRDYISTCATNFLSKVYTSHAESNNCGNCPYGRCCDHCPPQLVGGGDLFTAISTGRVNYAIGRAGEEFRRSGVWQPIILASCAWRLCGRVDMVGMHQYCGVWLRCCWRKQWEKPCRLERRHTLNKNSLFLEDTTGEDLLGFTHFAVFQDQNIIHPFNIIRQVWINVGKSQNPRFVVIAKQKLCIEIEIQTHIPTGTYNGVTFRRTRKTRLIQFFLCILTARRAKHLPGPTYKMVSMAKGLVRCVGRKKEFTVEKAEPLGLCHQRGFGNLRARWNRGEEKPYSENQIHTCGKSNYSIQGDRCAISGLLEYPLLLSEIHPPETSQKGQVPSALNTSWLGVTESPSLMCVKYSLVSLRKTSRLVSILLKPQ</sequence>
<evidence type="ECO:0000313" key="2">
    <source>
        <dbReference type="Proteomes" id="UP000037035"/>
    </source>
</evidence>
<gene>
    <name evidence="1" type="ORF">VP01_5554g1</name>
</gene>
<dbReference type="EMBL" id="LAVV01010779">
    <property type="protein sequence ID" value="KNZ48581.1"/>
    <property type="molecule type" value="Genomic_DNA"/>
</dbReference>
<evidence type="ECO:0000313" key="1">
    <source>
        <dbReference type="EMBL" id="KNZ48581.1"/>
    </source>
</evidence>
<feature type="non-terminal residue" evidence="1">
    <location>
        <position position="1"/>
    </location>
</feature>
<proteinExistence type="predicted"/>
<comment type="caution">
    <text evidence="1">The sequence shown here is derived from an EMBL/GenBank/DDBJ whole genome shotgun (WGS) entry which is preliminary data.</text>
</comment>
<accession>A0A0L6UJ59</accession>
<reference evidence="1 2" key="1">
    <citation type="submission" date="2015-08" db="EMBL/GenBank/DDBJ databases">
        <title>Next Generation Sequencing and Analysis of the Genome of Puccinia sorghi L Schw, the Causal Agent of Maize Common Rust.</title>
        <authorList>
            <person name="Rochi L."/>
            <person name="Burguener G."/>
            <person name="Darino M."/>
            <person name="Turjanski A."/>
            <person name="Kreff E."/>
            <person name="Dieguez M.J."/>
            <person name="Sacco F."/>
        </authorList>
    </citation>
    <scope>NUCLEOTIDE SEQUENCE [LARGE SCALE GENOMIC DNA]</scope>
    <source>
        <strain evidence="1 2">RO10H11247</strain>
    </source>
</reference>
<name>A0A0L6UJ59_9BASI</name>
<organism evidence="1 2">
    <name type="scientific">Puccinia sorghi</name>
    <dbReference type="NCBI Taxonomy" id="27349"/>
    <lineage>
        <taxon>Eukaryota</taxon>
        <taxon>Fungi</taxon>
        <taxon>Dikarya</taxon>
        <taxon>Basidiomycota</taxon>
        <taxon>Pucciniomycotina</taxon>
        <taxon>Pucciniomycetes</taxon>
        <taxon>Pucciniales</taxon>
        <taxon>Pucciniaceae</taxon>
        <taxon>Puccinia</taxon>
    </lineage>
</organism>
<dbReference type="AlphaFoldDB" id="A0A0L6UJ59"/>
<dbReference type="Proteomes" id="UP000037035">
    <property type="component" value="Unassembled WGS sequence"/>
</dbReference>
<dbReference type="VEuPathDB" id="FungiDB:VP01_5554g1"/>
<protein>
    <submittedName>
        <fullName evidence="1">Uncharacterized protein</fullName>
    </submittedName>
</protein>